<proteinExistence type="predicted"/>
<reference evidence="2 3" key="1">
    <citation type="submission" date="2017-08" db="EMBL/GenBank/DDBJ databases">
        <title>Complete genome sequence of Gluconacetobacter saccharivorans CV1 isolated from Fermented Vinegar.</title>
        <authorList>
            <person name="Kim S.-Y."/>
        </authorList>
    </citation>
    <scope>NUCLEOTIDE SEQUENCE [LARGE SCALE GENOMIC DNA]</scope>
    <source>
        <strain evidence="2 3">CV1</strain>
    </source>
</reference>
<dbReference type="KEGG" id="ksc:CD178_00785"/>
<accession>A0A347W9P7</accession>
<organism evidence="2 3">
    <name type="scientific">Komagataeibacter saccharivorans</name>
    <dbReference type="NCBI Taxonomy" id="265959"/>
    <lineage>
        <taxon>Bacteria</taxon>
        <taxon>Pseudomonadati</taxon>
        <taxon>Pseudomonadota</taxon>
        <taxon>Alphaproteobacteria</taxon>
        <taxon>Acetobacterales</taxon>
        <taxon>Acetobacteraceae</taxon>
        <taxon>Komagataeibacter</taxon>
    </lineage>
</organism>
<feature type="region of interest" description="Disordered" evidence="1">
    <location>
        <begin position="1"/>
        <end position="58"/>
    </location>
</feature>
<keyword evidence="3" id="KW-1185">Reference proteome</keyword>
<sequence length="58" mass="6356">MMRNRAPPIQQHPQPSRPNIETVQEAGTETAAADSKPEATEATAGKEIRAEDRNARTE</sequence>
<feature type="compositionally biased region" description="Polar residues" evidence="1">
    <location>
        <begin position="11"/>
        <end position="27"/>
    </location>
</feature>
<dbReference type="EMBL" id="CP023036">
    <property type="protein sequence ID" value="AXY21590.1"/>
    <property type="molecule type" value="Genomic_DNA"/>
</dbReference>
<dbReference type="Proteomes" id="UP000264120">
    <property type="component" value="Chromosome"/>
</dbReference>
<dbReference type="AlphaFoldDB" id="A0A347W9P7"/>
<dbReference type="RefSeq" id="WP_162900398.1">
    <property type="nucleotide sequence ID" value="NZ_CP023036.1"/>
</dbReference>
<evidence type="ECO:0000256" key="1">
    <source>
        <dbReference type="SAM" id="MobiDB-lite"/>
    </source>
</evidence>
<gene>
    <name evidence="2" type="ORF">CD178_00785</name>
</gene>
<protein>
    <submittedName>
        <fullName evidence="2">Uncharacterized protein</fullName>
    </submittedName>
</protein>
<evidence type="ECO:0000313" key="2">
    <source>
        <dbReference type="EMBL" id="AXY21590.1"/>
    </source>
</evidence>
<name>A0A347W9P7_9PROT</name>
<feature type="compositionally biased region" description="Basic and acidic residues" evidence="1">
    <location>
        <begin position="35"/>
        <end position="58"/>
    </location>
</feature>
<evidence type="ECO:0000313" key="3">
    <source>
        <dbReference type="Proteomes" id="UP000264120"/>
    </source>
</evidence>